<dbReference type="PANTHER" id="PTHR33741:SF5">
    <property type="entry name" value="TRANSMEMBRANE PROTEIN DDB_G0269096-RELATED"/>
    <property type="match status" value="1"/>
</dbReference>
<organism evidence="3 4">
    <name type="scientific">Caldimicrobium thiodismutans</name>
    <dbReference type="NCBI Taxonomy" id="1653476"/>
    <lineage>
        <taxon>Bacteria</taxon>
        <taxon>Pseudomonadati</taxon>
        <taxon>Thermodesulfobacteriota</taxon>
        <taxon>Thermodesulfobacteria</taxon>
        <taxon>Thermodesulfobacteriales</taxon>
        <taxon>Thermodesulfobacteriaceae</taxon>
        <taxon>Caldimicrobium</taxon>
    </lineage>
</organism>
<dbReference type="AlphaFoldDB" id="A0A2N7PK18"/>
<evidence type="ECO:0000256" key="1">
    <source>
        <dbReference type="SAM" id="Phobius"/>
    </source>
</evidence>
<dbReference type="Pfam" id="PF04982">
    <property type="entry name" value="TM_HPP"/>
    <property type="match status" value="1"/>
</dbReference>
<protein>
    <submittedName>
        <fullName evidence="3">HPP family protein</fullName>
    </submittedName>
</protein>
<evidence type="ECO:0000313" key="4">
    <source>
        <dbReference type="Proteomes" id="UP000235731"/>
    </source>
</evidence>
<feature type="transmembrane region" description="Helical" evidence="1">
    <location>
        <begin position="142"/>
        <end position="165"/>
    </location>
</feature>
<name>A0A2N7PK18_9BACT</name>
<accession>A0A2N7PK18</accession>
<dbReference type="InterPro" id="IPR007065">
    <property type="entry name" value="HPP"/>
</dbReference>
<keyword evidence="1" id="KW-0812">Transmembrane</keyword>
<keyword evidence="1" id="KW-0472">Membrane</keyword>
<feature type="transmembrane region" description="Helical" evidence="1">
    <location>
        <begin position="17"/>
        <end position="38"/>
    </location>
</feature>
<evidence type="ECO:0000313" key="3">
    <source>
        <dbReference type="EMBL" id="PMP63308.1"/>
    </source>
</evidence>
<feature type="transmembrane region" description="Helical" evidence="1">
    <location>
        <begin position="101"/>
        <end position="121"/>
    </location>
</feature>
<keyword evidence="1" id="KW-1133">Transmembrane helix</keyword>
<sequence>MNEFFSKFKGRGKKTPGVLLSEVLWSFIGSFTGIALLGYLSSHYFEPRDLTLIIGPHGASAVLVYAAIKSPLAQPRNLVGGHILSALIGVMSYKLFPEHLWLASALAVSMAIVVMLLTKTLHPPGGATALIAVIGGEKIHKLGFLYALIPSGLGAIILLIVALLVNNLSPNRRYPEYWL</sequence>
<reference evidence="3 4" key="1">
    <citation type="submission" date="2018-01" db="EMBL/GenBank/DDBJ databases">
        <title>Metagenomic assembled genomes from two thermal pools in the Uzon Caldera, Kamchatka, Russia.</title>
        <authorList>
            <person name="Wilkins L."/>
            <person name="Ettinger C."/>
        </authorList>
    </citation>
    <scope>NUCLEOTIDE SEQUENCE [LARGE SCALE GENOMIC DNA]</scope>
    <source>
        <strain evidence="3">ZAV-15</strain>
    </source>
</reference>
<dbReference type="PANTHER" id="PTHR33741">
    <property type="entry name" value="TRANSMEMBRANE PROTEIN DDB_G0269096-RELATED"/>
    <property type="match status" value="1"/>
</dbReference>
<evidence type="ECO:0000259" key="2">
    <source>
        <dbReference type="Pfam" id="PF04982"/>
    </source>
</evidence>
<feature type="domain" description="HPP transmembrane region" evidence="2">
    <location>
        <begin position="19"/>
        <end position="175"/>
    </location>
</feature>
<dbReference type="InterPro" id="IPR058581">
    <property type="entry name" value="TM_HPP"/>
</dbReference>
<proteinExistence type="predicted"/>
<dbReference type="Proteomes" id="UP000235731">
    <property type="component" value="Unassembled WGS sequence"/>
</dbReference>
<gene>
    <name evidence="3" type="ORF">C0197_02990</name>
</gene>
<dbReference type="EMBL" id="PNIE01000040">
    <property type="protein sequence ID" value="PMP63308.1"/>
    <property type="molecule type" value="Genomic_DNA"/>
</dbReference>
<comment type="caution">
    <text evidence="3">The sequence shown here is derived from an EMBL/GenBank/DDBJ whole genome shotgun (WGS) entry which is preliminary data.</text>
</comment>